<dbReference type="FunFam" id="3.40.50.2020:FF:000001">
    <property type="entry name" value="Ribose-phosphate pyrophosphokinase"/>
    <property type="match status" value="1"/>
</dbReference>
<evidence type="ECO:0000256" key="6">
    <source>
        <dbReference type="ARBA" id="ARBA00022723"/>
    </source>
</evidence>
<feature type="domain" description="Ribose-phosphate pyrophosphokinase N-terminal" evidence="13">
    <location>
        <begin position="105"/>
        <end position="219"/>
    </location>
</feature>
<dbReference type="PANTHER" id="PTHR10210">
    <property type="entry name" value="RIBOSE-PHOSPHATE DIPHOSPHOKINASE FAMILY MEMBER"/>
    <property type="match status" value="1"/>
</dbReference>
<evidence type="ECO:0000313" key="14">
    <source>
        <dbReference type="EMBL" id="CEL97133.1"/>
    </source>
</evidence>
<keyword evidence="9" id="KW-0418">Kinase</keyword>
<comment type="catalytic activity">
    <reaction evidence="12">
        <text>D-ribose 5-phosphate + ATP = 5-phospho-alpha-D-ribose 1-diphosphate + AMP + H(+)</text>
        <dbReference type="Rhea" id="RHEA:15609"/>
        <dbReference type="ChEBI" id="CHEBI:15378"/>
        <dbReference type="ChEBI" id="CHEBI:30616"/>
        <dbReference type="ChEBI" id="CHEBI:58017"/>
        <dbReference type="ChEBI" id="CHEBI:78346"/>
        <dbReference type="ChEBI" id="CHEBI:456215"/>
        <dbReference type="EC" id="2.7.6.1"/>
    </reaction>
</comment>
<dbReference type="InterPro" id="IPR005946">
    <property type="entry name" value="Rib-P_diPkinase"/>
</dbReference>
<evidence type="ECO:0000256" key="5">
    <source>
        <dbReference type="ARBA" id="ARBA00022679"/>
    </source>
</evidence>
<dbReference type="VEuPathDB" id="CryptoDB:Vbra_3977"/>
<dbReference type="EMBL" id="CDMY01000254">
    <property type="protein sequence ID" value="CEL97133.1"/>
    <property type="molecule type" value="Genomic_DNA"/>
</dbReference>
<dbReference type="STRING" id="1169540.A0A0G4EJH1"/>
<evidence type="ECO:0000256" key="10">
    <source>
        <dbReference type="ARBA" id="ARBA00022840"/>
    </source>
</evidence>
<dbReference type="GO" id="GO:0005737">
    <property type="term" value="C:cytoplasm"/>
    <property type="evidence" value="ECO:0007669"/>
    <property type="project" value="TreeGrafter"/>
</dbReference>
<comment type="pathway">
    <text evidence="2">Metabolic intermediate biosynthesis; 5-phospho-alpha-D-ribose 1-diphosphate biosynthesis; 5-phospho-alpha-D-ribose 1-diphosphate from D-ribose 5-phosphate (route I): step 1/1.</text>
</comment>
<keyword evidence="8" id="KW-0547">Nucleotide-binding</keyword>
<dbReference type="GO" id="GO:0006015">
    <property type="term" value="P:5-phosphoribose 1-diphosphate biosynthetic process"/>
    <property type="evidence" value="ECO:0007669"/>
    <property type="project" value="TreeGrafter"/>
</dbReference>
<dbReference type="SUPFAM" id="SSF53271">
    <property type="entry name" value="PRTase-like"/>
    <property type="match status" value="1"/>
</dbReference>
<dbReference type="GO" id="GO:0006164">
    <property type="term" value="P:purine nucleotide biosynthetic process"/>
    <property type="evidence" value="ECO:0007669"/>
    <property type="project" value="TreeGrafter"/>
</dbReference>
<sequence>MWSRSACRLLRGCATHSSTAQSSVAACQAATDSAHRLGVTSLLVGASVCVGGAAWWERQRYRQSGRVARCDINTNANANANNHRNPLWRSQERKPIEKKIEESLILSGNSNVPLAEGIANHLGKKLGSIQLKRFADGEVSLQIMDSLRGKDVYLIQPTSPPVNEHLMELLLMISTCRRSSAKKITAVIPYYGYARQDRKLSSRVPISAADVARLIETMGVDRVVAVDLHCGQIQGFFGPRVPVDNLEAQIIGLEYFLNKNLQKPIIVSPDAGGVYRARKFQEGLISRGMDDVGIAMLIKQRAGANKIDRMDLVGSVRGSDVIIVDDMIDTAGTLCEAARELRKHGARRVFAFATHGLFSGPALDRIEASPLEEVVVTDSIPSNDRVRKCTRITQLSIAVLVADAIRRIHQKESLHDLFHTRA</sequence>
<dbReference type="InParanoid" id="A0A0G4EJH1"/>
<dbReference type="FunCoup" id="A0A0G4EJH1">
    <property type="interactions" value="171"/>
</dbReference>
<dbReference type="SMART" id="SM01400">
    <property type="entry name" value="Pribosyltran_N"/>
    <property type="match status" value="1"/>
</dbReference>
<gene>
    <name evidence="14" type="ORF">Vbra_3977</name>
</gene>
<dbReference type="OMA" id="YFGWARQ"/>
<dbReference type="GO" id="GO:0002189">
    <property type="term" value="C:ribose phosphate diphosphokinase complex"/>
    <property type="evidence" value="ECO:0007669"/>
    <property type="project" value="TreeGrafter"/>
</dbReference>
<keyword evidence="5" id="KW-0808">Transferase</keyword>
<evidence type="ECO:0000256" key="2">
    <source>
        <dbReference type="ARBA" id="ARBA00004996"/>
    </source>
</evidence>
<dbReference type="EC" id="2.7.6.1" evidence="4"/>
<evidence type="ECO:0000256" key="3">
    <source>
        <dbReference type="ARBA" id="ARBA00006478"/>
    </source>
</evidence>
<dbReference type="GO" id="GO:0004749">
    <property type="term" value="F:ribose phosphate diphosphokinase activity"/>
    <property type="evidence" value="ECO:0007669"/>
    <property type="project" value="UniProtKB-EC"/>
</dbReference>
<evidence type="ECO:0000256" key="12">
    <source>
        <dbReference type="ARBA" id="ARBA00049535"/>
    </source>
</evidence>
<dbReference type="GO" id="GO:0000287">
    <property type="term" value="F:magnesium ion binding"/>
    <property type="evidence" value="ECO:0007669"/>
    <property type="project" value="InterPro"/>
</dbReference>
<dbReference type="CDD" id="cd06223">
    <property type="entry name" value="PRTases_typeI"/>
    <property type="match status" value="1"/>
</dbReference>
<dbReference type="PANTHER" id="PTHR10210:SF32">
    <property type="entry name" value="RIBOSE-PHOSPHATE PYROPHOSPHOKINASE 2"/>
    <property type="match status" value="1"/>
</dbReference>
<protein>
    <recommendedName>
        <fullName evidence="4">ribose-phosphate diphosphokinase</fullName>
        <ecNumber evidence="4">2.7.6.1</ecNumber>
    </recommendedName>
</protein>
<dbReference type="InterPro" id="IPR029099">
    <property type="entry name" value="Pribosyltran_N"/>
</dbReference>
<dbReference type="Pfam" id="PF14572">
    <property type="entry name" value="Pribosyl_synth"/>
    <property type="match status" value="1"/>
</dbReference>
<keyword evidence="11" id="KW-0460">Magnesium</keyword>
<dbReference type="NCBIfam" id="NF002320">
    <property type="entry name" value="PRK01259.1"/>
    <property type="match status" value="1"/>
</dbReference>
<keyword evidence="15" id="KW-1185">Reference proteome</keyword>
<evidence type="ECO:0000256" key="7">
    <source>
        <dbReference type="ARBA" id="ARBA00022727"/>
    </source>
</evidence>
<dbReference type="Pfam" id="PF13793">
    <property type="entry name" value="Pribosyltran_N"/>
    <property type="match status" value="1"/>
</dbReference>
<dbReference type="GO" id="GO:0005524">
    <property type="term" value="F:ATP binding"/>
    <property type="evidence" value="ECO:0007669"/>
    <property type="project" value="UniProtKB-KW"/>
</dbReference>
<proteinExistence type="inferred from homology"/>
<dbReference type="InterPro" id="IPR029057">
    <property type="entry name" value="PRTase-like"/>
</dbReference>
<keyword evidence="7" id="KW-0545">Nucleotide biosynthesis</keyword>
<evidence type="ECO:0000256" key="11">
    <source>
        <dbReference type="ARBA" id="ARBA00022842"/>
    </source>
</evidence>
<dbReference type="PhylomeDB" id="A0A0G4EJH1"/>
<comment type="cofactor">
    <cofactor evidence="1">
        <name>Mg(2+)</name>
        <dbReference type="ChEBI" id="CHEBI:18420"/>
    </cofactor>
</comment>
<name>A0A0G4EJH1_VITBC</name>
<evidence type="ECO:0000256" key="8">
    <source>
        <dbReference type="ARBA" id="ARBA00022741"/>
    </source>
</evidence>
<evidence type="ECO:0000256" key="1">
    <source>
        <dbReference type="ARBA" id="ARBA00001946"/>
    </source>
</evidence>
<dbReference type="NCBIfam" id="TIGR01251">
    <property type="entry name" value="ribP_PPkin"/>
    <property type="match status" value="1"/>
</dbReference>
<dbReference type="GO" id="GO:0016301">
    <property type="term" value="F:kinase activity"/>
    <property type="evidence" value="ECO:0007669"/>
    <property type="project" value="UniProtKB-KW"/>
</dbReference>
<comment type="similarity">
    <text evidence="3">Belongs to the ribose-phosphate pyrophosphokinase family.</text>
</comment>
<dbReference type="Proteomes" id="UP000041254">
    <property type="component" value="Unassembled WGS sequence"/>
</dbReference>
<organism evidence="14 15">
    <name type="scientific">Vitrella brassicaformis (strain CCMP3155)</name>
    <dbReference type="NCBI Taxonomy" id="1169540"/>
    <lineage>
        <taxon>Eukaryota</taxon>
        <taxon>Sar</taxon>
        <taxon>Alveolata</taxon>
        <taxon>Colpodellida</taxon>
        <taxon>Vitrellaceae</taxon>
        <taxon>Vitrella</taxon>
    </lineage>
</organism>
<evidence type="ECO:0000256" key="9">
    <source>
        <dbReference type="ARBA" id="ARBA00022777"/>
    </source>
</evidence>
<reference evidence="14 15" key="1">
    <citation type="submission" date="2014-11" db="EMBL/GenBank/DDBJ databases">
        <authorList>
            <person name="Zhu J."/>
            <person name="Qi W."/>
            <person name="Song R."/>
        </authorList>
    </citation>
    <scope>NUCLEOTIDE SEQUENCE [LARGE SCALE GENOMIC DNA]</scope>
</reference>
<evidence type="ECO:0000256" key="4">
    <source>
        <dbReference type="ARBA" id="ARBA00013247"/>
    </source>
</evidence>
<dbReference type="InterPro" id="IPR000836">
    <property type="entry name" value="PRTase_dom"/>
</dbReference>
<dbReference type="AlphaFoldDB" id="A0A0G4EJH1"/>
<evidence type="ECO:0000259" key="13">
    <source>
        <dbReference type="Pfam" id="PF13793"/>
    </source>
</evidence>
<keyword evidence="6" id="KW-0479">Metal-binding</keyword>
<dbReference type="FunFam" id="3.40.50.2020:FF:000037">
    <property type="entry name" value="Phosphoribosylpyrophosphate synthetase"/>
    <property type="match status" value="1"/>
</dbReference>
<dbReference type="Gene3D" id="3.40.50.2020">
    <property type="match status" value="2"/>
</dbReference>
<keyword evidence="10" id="KW-0067">ATP-binding</keyword>
<accession>A0A0G4EJH1</accession>
<evidence type="ECO:0000313" key="15">
    <source>
        <dbReference type="Proteomes" id="UP000041254"/>
    </source>
</evidence>
<dbReference type="OrthoDB" id="413572at2759"/>